<dbReference type="PROSITE" id="PS50931">
    <property type="entry name" value="HTH_LYSR"/>
    <property type="match status" value="1"/>
</dbReference>
<keyword evidence="2" id="KW-0805">Transcription regulation</keyword>
<dbReference type="Pfam" id="PF03466">
    <property type="entry name" value="LysR_substrate"/>
    <property type="match status" value="1"/>
</dbReference>
<dbReference type="InterPro" id="IPR036388">
    <property type="entry name" value="WH-like_DNA-bd_sf"/>
</dbReference>
<keyword evidence="3" id="KW-0238">DNA-binding</keyword>
<dbReference type="Gene3D" id="3.40.190.10">
    <property type="entry name" value="Periplasmic binding protein-like II"/>
    <property type="match status" value="2"/>
</dbReference>
<accession>A0A1T4P485</accession>
<evidence type="ECO:0000256" key="2">
    <source>
        <dbReference type="ARBA" id="ARBA00023015"/>
    </source>
</evidence>
<dbReference type="GO" id="GO:0006351">
    <property type="term" value="P:DNA-templated transcription"/>
    <property type="evidence" value="ECO:0007669"/>
    <property type="project" value="TreeGrafter"/>
</dbReference>
<protein>
    <submittedName>
        <fullName evidence="6">Transcriptional regulator</fullName>
    </submittedName>
</protein>
<reference evidence="6 7" key="1">
    <citation type="submission" date="2017-01" db="EMBL/GenBank/DDBJ databases">
        <title>Genome Sequencing of a Marine Spirillum, Oceanospirillum multiglobuliferum ATCC 33336, from Japan.</title>
        <authorList>
            <person name="Carney J.G."/>
            <person name="Trachtenberg A.M."/>
            <person name="Rheaume B.A."/>
            <person name="Linnane J.D."/>
            <person name="Pitts N.L."/>
            <person name="Mykles D.L."/>
            <person name="Maclea K.S."/>
        </authorList>
    </citation>
    <scope>NUCLEOTIDE SEQUENCE [LARGE SCALE GENOMIC DNA]</scope>
    <source>
        <strain evidence="6 7">ATCC 33336</strain>
    </source>
</reference>
<comment type="similarity">
    <text evidence="1">Belongs to the LysR transcriptional regulatory family.</text>
</comment>
<dbReference type="InterPro" id="IPR005119">
    <property type="entry name" value="LysR_subst-bd"/>
</dbReference>
<proteinExistence type="inferred from homology"/>
<evidence type="ECO:0000256" key="3">
    <source>
        <dbReference type="ARBA" id="ARBA00023125"/>
    </source>
</evidence>
<dbReference type="EMBL" id="MTSM01000017">
    <property type="protein sequence ID" value="OPX54835.1"/>
    <property type="molecule type" value="Genomic_DNA"/>
</dbReference>
<comment type="caution">
    <text evidence="6">The sequence shown here is derived from an EMBL/GenBank/DDBJ whole genome shotgun (WGS) entry which is preliminary data.</text>
</comment>
<sequence>MRRLPPMNAIRIFEAAARNESFAIAAEELFLTASAVSHQIKSLETYLGLSLFRRNKRKVELTAAGAQYLQSVRSALDEIEAATYRLTANPERDTVTISVAPNFLIRWLMPRMTRFQALYPDVELQISASSGLIDFNKQNTDMAVYFGHGDWHDIEVHFLRNVWLVPVCSPALLKGRHPLNEPADLRHHTLIHVSKRAYEWPEWLQLAGVEYKGFSRGLQLSSSQLATGAAQESLGVALADSTLTSREIEQGKLIMPFDIKLDTHKSFYLVYQKQRPLSYGMKVFKDWMIAEMQSGL</sequence>
<dbReference type="InterPro" id="IPR058163">
    <property type="entry name" value="LysR-type_TF_proteobact-type"/>
</dbReference>
<evidence type="ECO:0000313" key="7">
    <source>
        <dbReference type="Proteomes" id="UP000191418"/>
    </source>
</evidence>
<dbReference type="InterPro" id="IPR036390">
    <property type="entry name" value="WH_DNA-bd_sf"/>
</dbReference>
<dbReference type="FunFam" id="3.40.190.10:FF:000017">
    <property type="entry name" value="Glycine cleavage system transcriptional activator"/>
    <property type="match status" value="1"/>
</dbReference>
<dbReference type="NCBIfam" id="NF008352">
    <property type="entry name" value="PRK11139.1"/>
    <property type="match status" value="1"/>
</dbReference>
<dbReference type="PANTHER" id="PTHR30537:SF26">
    <property type="entry name" value="GLYCINE CLEAVAGE SYSTEM TRANSCRIPTIONAL ACTIVATOR"/>
    <property type="match status" value="1"/>
</dbReference>
<dbReference type="SUPFAM" id="SSF46785">
    <property type="entry name" value="Winged helix' DNA-binding domain"/>
    <property type="match status" value="1"/>
</dbReference>
<dbReference type="GO" id="GO:0003700">
    <property type="term" value="F:DNA-binding transcription factor activity"/>
    <property type="evidence" value="ECO:0007669"/>
    <property type="project" value="InterPro"/>
</dbReference>
<keyword evidence="7" id="KW-1185">Reference proteome</keyword>
<dbReference type="FunFam" id="1.10.10.10:FF:000038">
    <property type="entry name" value="Glycine cleavage system transcriptional activator"/>
    <property type="match status" value="1"/>
</dbReference>
<dbReference type="GO" id="GO:0043565">
    <property type="term" value="F:sequence-specific DNA binding"/>
    <property type="evidence" value="ECO:0007669"/>
    <property type="project" value="TreeGrafter"/>
</dbReference>
<evidence type="ECO:0000313" key="6">
    <source>
        <dbReference type="EMBL" id="OPX54835.1"/>
    </source>
</evidence>
<organism evidence="6 7">
    <name type="scientific">Oceanospirillum multiglobuliferum</name>
    <dbReference type="NCBI Taxonomy" id="64969"/>
    <lineage>
        <taxon>Bacteria</taxon>
        <taxon>Pseudomonadati</taxon>
        <taxon>Pseudomonadota</taxon>
        <taxon>Gammaproteobacteria</taxon>
        <taxon>Oceanospirillales</taxon>
        <taxon>Oceanospirillaceae</taxon>
        <taxon>Oceanospirillum</taxon>
    </lineage>
</organism>
<dbReference type="AlphaFoldDB" id="A0A1T4P485"/>
<dbReference type="SUPFAM" id="SSF53850">
    <property type="entry name" value="Periplasmic binding protein-like II"/>
    <property type="match status" value="1"/>
</dbReference>
<dbReference type="Pfam" id="PF00126">
    <property type="entry name" value="HTH_1"/>
    <property type="match status" value="1"/>
</dbReference>
<name>A0A1T4P485_9GAMM</name>
<dbReference type="PANTHER" id="PTHR30537">
    <property type="entry name" value="HTH-TYPE TRANSCRIPTIONAL REGULATOR"/>
    <property type="match status" value="1"/>
</dbReference>
<dbReference type="PRINTS" id="PR00039">
    <property type="entry name" value="HTHLYSR"/>
</dbReference>
<dbReference type="Gene3D" id="1.10.10.10">
    <property type="entry name" value="Winged helix-like DNA-binding domain superfamily/Winged helix DNA-binding domain"/>
    <property type="match status" value="1"/>
</dbReference>
<evidence type="ECO:0000256" key="1">
    <source>
        <dbReference type="ARBA" id="ARBA00009437"/>
    </source>
</evidence>
<dbReference type="CDD" id="cd08432">
    <property type="entry name" value="PBP2_GcdR_TrpI_HvrB_AmpR_like"/>
    <property type="match status" value="1"/>
</dbReference>
<feature type="domain" description="HTH lysR-type" evidence="5">
    <location>
        <begin position="5"/>
        <end position="62"/>
    </location>
</feature>
<keyword evidence="4" id="KW-0804">Transcription</keyword>
<dbReference type="InterPro" id="IPR000847">
    <property type="entry name" value="LysR_HTH_N"/>
</dbReference>
<evidence type="ECO:0000256" key="4">
    <source>
        <dbReference type="ARBA" id="ARBA00023163"/>
    </source>
</evidence>
<dbReference type="OrthoDB" id="6787458at2"/>
<dbReference type="Proteomes" id="UP000191418">
    <property type="component" value="Unassembled WGS sequence"/>
</dbReference>
<dbReference type="STRING" id="64969.SAMN02745127_01352"/>
<dbReference type="RefSeq" id="WP_078744969.1">
    <property type="nucleotide sequence ID" value="NZ_FUXG01000007.1"/>
</dbReference>
<evidence type="ECO:0000259" key="5">
    <source>
        <dbReference type="PROSITE" id="PS50931"/>
    </source>
</evidence>
<gene>
    <name evidence="6" type="ORF">BTE48_12010</name>
</gene>